<evidence type="ECO:0000256" key="1">
    <source>
        <dbReference type="SAM" id="MobiDB-lite"/>
    </source>
</evidence>
<gene>
    <name evidence="2" type="ORF">GCM10009535_23990</name>
</gene>
<feature type="region of interest" description="Disordered" evidence="1">
    <location>
        <begin position="1"/>
        <end position="23"/>
    </location>
</feature>
<reference evidence="3" key="1">
    <citation type="journal article" date="2019" name="Int. J. Syst. Evol. Microbiol.">
        <title>The Global Catalogue of Microorganisms (GCM) 10K type strain sequencing project: providing services to taxonomists for standard genome sequencing and annotation.</title>
        <authorList>
            <consortium name="The Broad Institute Genomics Platform"/>
            <consortium name="The Broad Institute Genome Sequencing Center for Infectious Disease"/>
            <person name="Wu L."/>
            <person name="Ma J."/>
        </authorList>
    </citation>
    <scope>NUCLEOTIDE SEQUENCE [LARGE SCALE GENOMIC DNA]</scope>
    <source>
        <strain evidence="3">JCM 10367</strain>
    </source>
</reference>
<evidence type="ECO:0000313" key="2">
    <source>
        <dbReference type="EMBL" id="GAA0645685.1"/>
    </source>
</evidence>
<keyword evidence="3" id="KW-1185">Reference proteome</keyword>
<comment type="caution">
    <text evidence="2">The sequence shown here is derived from an EMBL/GenBank/DDBJ whole genome shotgun (WGS) entry which is preliminary data.</text>
</comment>
<sequence>MPAGTRRAGTEAPAKGSDPVGGVPYACETRVLAPPTCRRRVRNSPGSPGGQAASGAFSAPSPAGCRANWVRYSSA</sequence>
<dbReference type="EMBL" id="BAAAGU010000021">
    <property type="protein sequence ID" value="GAA0645685.1"/>
    <property type="molecule type" value="Genomic_DNA"/>
</dbReference>
<feature type="compositionally biased region" description="Low complexity" evidence="1">
    <location>
        <begin position="44"/>
        <end position="64"/>
    </location>
</feature>
<accession>A0ABP3SRD3</accession>
<evidence type="ECO:0000313" key="3">
    <source>
        <dbReference type="Proteomes" id="UP001500724"/>
    </source>
</evidence>
<feature type="region of interest" description="Disordered" evidence="1">
    <location>
        <begin position="38"/>
        <end position="64"/>
    </location>
</feature>
<name>A0ABP3SRD3_9ACTN</name>
<organism evidence="2 3">
    <name type="scientific">Streptomyces thermocarboxydovorans</name>
    <dbReference type="NCBI Taxonomy" id="59298"/>
    <lineage>
        <taxon>Bacteria</taxon>
        <taxon>Bacillati</taxon>
        <taxon>Actinomycetota</taxon>
        <taxon>Actinomycetes</taxon>
        <taxon>Kitasatosporales</taxon>
        <taxon>Streptomycetaceae</taxon>
        <taxon>Streptomyces</taxon>
    </lineage>
</organism>
<dbReference type="Proteomes" id="UP001500724">
    <property type="component" value="Unassembled WGS sequence"/>
</dbReference>
<proteinExistence type="predicted"/>
<protein>
    <submittedName>
        <fullName evidence="2">Uncharacterized protein</fullName>
    </submittedName>
</protein>